<dbReference type="SUPFAM" id="SSF50370">
    <property type="entry name" value="Ricin B-like lectins"/>
    <property type="match status" value="1"/>
</dbReference>
<dbReference type="AlphaFoldDB" id="A0A438LWH9"/>
<dbReference type="InterPro" id="IPR000772">
    <property type="entry name" value="Ricin_B_lectin"/>
</dbReference>
<dbReference type="EMBL" id="SAUN01000001">
    <property type="protein sequence ID" value="RVX37875.1"/>
    <property type="molecule type" value="Genomic_DNA"/>
</dbReference>
<evidence type="ECO:0000313" key="3">
    <source>
        <dbReference type="EMBL" id="RVX37875.1"/>
    </source>
</evidence>
<proteinExistence type="predicted"/>
<evidence type="ECO:0000313" key="4">
    <source>
        <dbReference type="Proteomes" id="UP000284824"/>
    </source>
</evidence>
<dbReference type="PROSITE" id="PS50231">
    <property type="entry name" value="RICIN_B_LECTIN"/>
    <property type="match status" value="1"/>
</dbReference>
<dbReference type="Gene3D" id="2.80.10.50">
    <property type="match status" value="1"/>
</dbReference>
<dbReference type="InterPro" id="IPR035992">
    <property type="entry name" value="Ricin_B-like_lectins"/>
</dbReference>
<organism evidence="3 4">
    <name type="scientific">Nonomuraea polychroma</name>
    <dbReference type="NCBI Taxonomy" id="46176"/>
    <lineage>
        <taxon>Bacteria</taxon>
        <taxon>Bacillati</taxon>
        <taxon>Actinomycetota</taxon>
        <taxon>Actinomycetes</taxon>
        <taxon>Streptosporangiales</taxon>
        <taxon>Streptosporangiaceae</taxon>
        <taxon>Nonomuraea</taxon>
    </lineage>
</organism>
<gene>
    <name evidence="3" type="ORF">EDD27_0156</name>
</gene>
<keyword evidence="1" id="KW-0732">Signal</keyword>
<reference evidence="3 4" key="1">
    <citation type="submission" date="2019-01" db="EMBL/GenBank/DDBJ databases">
        <title>Sequencing the genomes of 1000 actinobacteria strains.</title>
        <authorList>
            <person name="Klenk H.-P."/>
        </authorList>
    </citation>
    <scope>NUCLEOTIDE SEQUENCE [LARGE SCALE GENOMIC DNA]</scope>
    <source>
        <strain evidence="3 4">DSM 43925</strain>
    </source>
</reference>
<feature type="chain" id="PRO_5038666198" description="Ricin B lectin domain-containing protein" evidence="1">
    <location>
        <begin position="25"/>
        <end position="202"/>
    </location>
</feature>
<name>A0A438LWH9_9ACTN</name>
<protein>
    <recommendedName>
        <fullName evidence="2">Ricin B lectin domain-containing protein</fullName>
    </recommendedName>
</protein>
<sequence length="202" mass="20904">MKRAPLAGATPIPLRRAMIGAVNAALVATAIASPAAASTAASAGAVTAAAAAPPTGTLSIRNRKTSLTLEVGDVGGSGKGKVFSRFARGGNDVEQQWNFINGGKLVSRKLVRGQTMCLEADRASQLFVARCVGGKQSQKWAFKLAVDAPAPFKDAFTIQNFATKKCLVSARPNTRGNAVVGVGNCQTGNPLHQWTPAQTFTP</sequence>
<accession>A0A438LWH9</accession>
<evidence type="ECO:0000259" key="2">
    <source>
        <dbReference type="SMART" id="SM00458"/>
    </source>
</evidence>
<dbReference type="SMART" id="SM00458">
    <property type="entry name" value="RICIN"/>
    <property type="match status" value="1"/>
</dbReference>
<feature type="signal peptide" evidence="1">
    <location>
        <begin position="1"/>
        <end position="24"/>
    </location>
</feature>
<feature type="domain" description="Ricin B lectin" evidence="2">
    <location>
        <begin position="55"/>
        <end position="197"/>
    </location>
</feature>
<keyword evidence="4" id="KW-1185">Reference proteome</keyword>
<evidence type="ECO:0000256" key="1">
    <source>
        <dbReference type="SAM" id="SignalP"/>
    </source>
</evidence>
<dbReference type="Proteomes" id="UP000284824">
    <property type="component" value="Unassembled WGS sequence"/>
</dbReference>
<comment type="caution">
    <text evidence="3">The sequence shown here is derived from an EMBL/GenBank/DDBJ whole genome shotgun (WGS) entry which is preliminary data.</text>
</comment>